<name>A0A256FE91_9HYPH</name>
<dbReference type="EMBL" id="NNRJ01000054">
    <property type="protein sequence ID" value="OYR13060.1"/>
    <property type="molecule type" value="Genomic_DNA"/>
</dbReference>
<sequence>MTERTIPANAEGLSKIVPDTLQAEDPWMKSRRLARELALCLGQMDPNIEYVMICPASKAKPEGSSFIAFGPYNEEGAPE</sequence>
<dbReference type="Proteomes" id="UP000215590">
    <property type="component" value="Unassembled WGS sequence"/>
</dbReference>
<dbReference type="OrthoDB" id="8119356at2"/>
<organism evidence="1 2">
    <name type="scientific">Brucella thiophenivorans</name>
    <dbReference type="NCBI Taxonomy" id="571255"/>
    <lineage>
        <taxon>Bacteria</taxon>
        <taxon>Pseudomonadati</taxon>
        <taxon>Pseudomonadota</taxon>
        <taxon>Alphaproteobacteria</taxon>
        <taxon>Hyphomicrobiales</taxon>
        <taxon>Brucellaceae</taxon>
        <taxon>Brucella/Ochrobactrum group</taxon>
        <taxon>Brucella</taxon>
    </lineage>
</organism>
<gene>
    <name evidence="1" type="ORF">CEV31_3521</name>
</gene>
<dbReference type="RefSeq" id="WP_094509014.1">
    <property type="nucleotide sequence ID" value="NZ_JBHEEK010000018.1"/>
</dbReference>
<evidence type="ECO:0000313" key="1">
    <source>
        <dbReference type="EMBL" id="OYR13060.1"/>
    </source>
</evidence>
<evidence type="ECO:0000313" key="2">
    <source>
        <dbReference type="Proteomes" id="UP000215590"/>
    </source>
</evidence>
<keyword evidence="2" id="KW-1185">Reference proteome</keyword>
<proteinExistence type="predicted"/>
<comment type="caution">
    <text evidence="1">The sequence shown here is derived from an EMBL/GenBank/DDBJ whole genome shotgun (WGS) entry which is preliminary data.</text>
</comment>
<protein>
    <submittedName>
        <fullName evidence="1">Uncharacterized protein</fullName>
    </submittedName>
</protein>
<accession>A0A256FE91</accession>
<dbReference type="AlphaFoldDB" id="A0A256FE91"/>
<reference evidence="1 2" key="1">
    <citation type="submission" date="2017-07" db="EMBL/GenBank/DDBJ databases">
        <title>Phylogenetic study on the rhizospheric bacterium Ochrobactrum sp. A44.</title>
        <authorList>
            <person name="Krzyzanowska D.M."/>
            <person name="Ossowicki A."/>
            <person name="Rajewska M."/>
            <person name="Maciag T."/>
            <person name="Kaczynski Z."/>
            <person name="Czerwicka M."/>
            <person name="Jafra S."/>
        </authorList>
    </citation>
    <scope>NUCLEOTIDE SEQUENCE [LARGE SCALE GENOMIC DNA]</scope>
    <source>
        <strain evidence="1 2">DSM 7216</strain>
    </source>
</reference>